<dbReference type="InterPro" id="IPR048846">
    <property type="entry name" value="PaaX-like_central"/>
</dbReference>
<evidence type="ECO:0000259" key="2">
    <source>
        <dbReference type="Pfam" id="PF08223"/>
    </source>
</evidence>
<dbReference type="AlphaFoldDB" id="A0A0F5I633"/>
<accession>A0A0F5I633</accession>
<dbReference type="Gene3D" id="1.10.10.10">
    <property type="entry name" value="Winged helix-like DNA-binding domain superfamily/Winged helix DNA-binding domain"/>
    <property type="match status" value="1"/>
</dbReference>
<feature type="domain" description="Transcriptional repressor PaaX-like N-terminal" evidence="1">
    <location>
        <begin position="3"/>
        <end position="71"/>
    </location>
</feature>
<dbReference type="Proteomes" id="UP000031563">
    <property type="component" value="Unassembled WGS sequence"/>
</dbReference>
<dbReference type="Pfam" id="PF07848">
    <property type="entry name" value="PaaX"/>
    <property type="match status" value="1"/>
</dbReference>
<feature type="domain" description="Transcriptional repressor PaaX-like C-terminal" evidence="2">
    <location>
        <begin position="173"/>
        <end position="265"/>
    </location>
</feature>
<dbReference type="PANTHER" id="PTHR30319">
    <property type="entry name" value="PHENYLACETIC ACID REGULATOR-RELATED TRANSCRIPTIONAL REPRESSOR"/>
    <property type="match status" value="1"/>
</dbReference>
<dbReference type="InterPro" id="IPR012906">
    <property type="entry name" value="PaaX-like_N"/>
</dbReference>
<gene>
    <name evidence="4" type="ORF">QY95_01186</name>
</gene>
<dbReference type="RefSeq" id="WP_039237667.1">
    <property type="nucleotide sequence ID" value="NZ_JWIQ02000038.1"/>
</dbReference>
<dbReference type="InterPro" id="IPR011965">
    <property type="entry name" value="PaaX_trns_reg"/>
</dbReference>
<dbReference type="PIRSF" id="PIRSF020623">
    <property type="entry name" value="PaaX"/>
    <property type="match status" value="1"/>
</dbReference>
<dbReference type="STRING" id="1221996.QY95_01186"/>
<evidence type="ECO:0000313" key="5">
    <source>
        <dbReference type="Proteomes" id="UP000031563"/>
    </source>
</evidence>
<protein>
    <submittedName>
        <fullName evidence="4">Phenylacetic acid degradation operon negative regulatory protein PaaX</fullName>
    </submittedName>
</protein>
<comment type="caution">
    <text evidence="4">The sequence shown here is derived from an EMBL/GenBank/DDBJ whole genome shotgun (WGS) entry which is preliminary data.</text>
</comment>
<dbReference type="OrthoDB" id="2270427at2"/>
<feature type="domain" description="Transcriptional repressor PaaX-like central Cas2-like" evidence="3">
    <location>
        <begin position="89"/>
        <end position="169"/>
    </location>
</feature>
<dbReference type="EMBL" id="JWIR02000027">
    <property type="protein sequence ID" value="KKB40612.1"/>
    <property type="molecule type" value="Genomic_DNA"/>
</dbReference>
<dbReference type="Gene3D" id="3.30.70.2650">
    <property type="match status" value="1"/>
</dbReference>
<proteinExistence type="predicted"/>
<evidence type="ECO:0000259" key="3">
    <source>
        <dbReference type="Pfam" id="PF20803"/>
    </source>
</evidence>
<dbReference type="Gene3D" id="1.20.58.1460">
    <property type="match status" value="1"/>
</dbReference>
<reference evidence="4" key="1">
    <citation type="submission" date="2015-02" db="EMBL/GenBank/DDBJ databases">
        <title>Genome Assembly of Bacillaceae bacterium MTCC 8252.</title>
        <authorList>
            <person name="Verma A."/>
            <person name="Khatri I."/>
            <person name="Mual P."/>
            <person name="Subramanian S."/>
            <person name="Krishnamurthi S."/>
        </authorList>
    </citation>
    <scope>NUCLEOTIDE SEQUENCE [LARGE SCALE GENOMIC DNA]</scope>
    <source>
        <strain evidence="4">MTCC 8252</strain>
    </source>
</reference>
<organism evidence="4 5">
    <name type="scientific">Bacillus thermotolerans</name>
    <name type="common">Quasibacillus thermotolerans</name>
    <dbReference type="NCBI Taxonomy" id="1221996"/>
    <lineage>
        <taxon>Bacteria</taxon>
        <taxon>Bacillati</taxon>
        <taxon>Bacillota</taxon>
        <taxon>Bacilli</taxon>
        <taxon>Bacillales</taxon>
        <taxon>Bacillaceae</taxon>
        <taxon>Bacillus</taxon>
    </lineage>
</organism>
<name>A0A0F5I633_BACTR</name>
<dbReference type="InterPro" id="IPR013225">
    <property type="entry name" value="PaaX_C"/>
</dbReference>
<dbReference type="Pfam" id="PF08223">
    <property type="entry name" value="PaaX_C"/>
    <property type="match status" value="1"/>
</dbReference>
<evidence type="ECO:0000313" key="4">
    <source>
        <dbReference type="EMBL" id="KKB40612.1"/>
    </source>
</evidence>
<evidence type="ECO:0000259" key="1">
    <source>
        <dbReference type="Pfam" id="PF07848"/>
    </source>
</evidence>
<dbReference type="PANTHER" id="PTHR30319:SF1">
    <property type="entry name" value="TRANSCRIPTIONAL REPRESSOR PAAX"/>
    <property type="match status" value="1"/>
</dbReference>
<keyword evidence="5" id="KW-1185">Reference proteome</keyword>
<dbReference type="Pfam" id="PF20803">
    <property type="entry name" value="PaaX_M"/>
    <property type="match status" value="1"/>
</dbReference>
<sequence>MKPRSLMFTLYGEYIQHYGGEVWIGSLIKMMSQFGISESSSRGATLRMVQQGYFQARKIGNKSYYSLTDKGKRSMQEGVSRVYSIRNLKWDGYWRVVTYSIPENKRELRNQVRKDLTWIGFGMISNSVWVTPNPLEQQVLKMIKEHGLEDHIILFSSSEIVSHDKGEIVQKGWDFDGIDQAYQSFIERYSEKYEALKERAWNEQLTDKECFIERTTLVHEYRKFLFLDPGFPADLLPADWSGNKARELFFNVHQLLSIPAIRYFEDVFDPAPDCEHVSNREKAIHPFINIM</sequence>
<dbReference type="InterPro" id="IPR036388">
    <property type="entry name" value="WH-like_DNA-bd_sf"/>
</dbReference>
<dbReference type="GO" id="GO:0006351">
    <property type="term" value="P:DNA-templated transcription"/>
    <property type="evidence" value="ECO:0007669"/>
    <property type="project" value="InterPro"/>
</dbReference>